<dbReference type="GO" id="GO:0046872">
    <property type="term" value="F:metal ion binding"/>
    <property type="evidence" value="ECO:0007669"/>
    <property type="project" value="UniProtKB-KW"/>
</dbReference>
<keyword evidence="6" id="KW-0186">Copper</keyword>
<dbReference type="Gene3D" id="1.10.1280.10">
    <property type="entry name" value="Di-copper center containing domain from catechol oxidase"/>
    <property type="match status" value="2"/>
</dbReference>
<dbReference type="InterPro" id="IPR041640">
    <property type="entry name" value="Tyrosinase_C"/>
</dbReference>
<reference evidence="12 13" key="1">
    <citation type="journal article" date="2011" name="PLoS Genet.">
        <title>Genome sequencing and comparative transcriptomics of the model entomopathogenic fungi Metarhizium anisopliae and M. acridum.</title>
        <authorList>
            <person name="Gao Q."/>
            <person name="Jin K."/>
            <person name="Ying S.H."/>
            <person name="Zhang Y."/>
            <person name="Xiao G."/>
            <person name="Shang Y."/>
            <person name="Duan Z."/>
            <person name="Hu X."/>
            <person name="Xie X.Q."/>
            <person name="Zhou G."/>
            <person name="Peng G."/>
            <person name="Luo Z."/>
            <person name="Huang W."/>
            <person name="Wang B."/>
            <person name="Fang W."/>
            <person name="Wang S."/>
            <person name="Zhong Y."/>
            <person name="Ma L.J."/>
            <person name="St Leger R.J."/>
            <person name="Zhao G.P."/>
            <person name="Pei Y."/>
            <person name="Feng M.G."/>
            <person name="Xia Y."/>
            <person name="Wang C."/>
        </authorList>
    </citation>
    <scope>NUCLEOTIDE SEQUENCE [LARGE SCALE GENOMIC DNA]</scope>
    <source>
        <strain evidence="12 13">CQMa 102</strain>
    </source>
</reference>
<dbReference type="OMA" id="YTIVFYL"/>
<dbReference type="SUPFAM" id="SSF48056">
    <property type="entry name" value="Di-copper centre-containing domain"/>
    <property type="match status" value="2"/>
</dbReference>
<evidence type="ECO:0000256" key="6">
    <source>
        <dbReference type="ARBA" id="ARBA00023008"/>
    </source>
</evidence>
<evidence type="ECO:0000259" key="11">
    <source>
        <dbReference type="PROSITE" id="PS00497"/>
    </source>
</evidence>
<dbReference type="EMBL" id="GL698491">
    <property type="protein sequence ID" value="EFY90419.1"/>
    <property type="molecule type" value="Genomic_DNA"/>
</dbReference>
<feature type="domain" description="Tyrosinase copper-binding" evidence="11">
    <location>
        <begin position="92"/>
        <end position="109"/>
    </location>
</feature>
<dbReference type="eggNOG" id="ENOG502RYJI">
    <property type="taxonomic scope" value="Eukaryota"/>
</dbReference>
<keyword evidence="8" id="KW-0470">Melanin biosynthesis</keyword>
<dbReference type="STRING" id="655827.E9E1B7"/>
<evidence type="ECO:0000313" key="13">
    <source>
        <dbReference type="Proteomes" id="UP000002499"/>
    </source>
</evidence>
<dbReference type="PANTHER" id="PTHR11474">
    <property type="entry name" value="TYROSINASE FAMILY MEMBER"/>
    <property type="match status" value="1"/>
</dbReference>
<evidence type="ECO:0000256" key="10">
    <source>
        <dbReference type="ARBA" id="ARBA00048881"/>
    </source>
</evidence>
<comment type="cofactor">
    <cofactor evidence="1">
        <name>Cu(2+)</name>
        <dbReference type="ChEBI" id="CHEBI:29036"/>
    </cofactor>
</comment>
<dbReference type="InParanoid" id="E9E1B7"/>
<keyword evidence="13" id="KW-1185">Reference proteome</keyword>
<dbReference type="OrthoDB" id="1658288at2759"/>
<evidence type="ECO:0000256" key="8">
    <source>
        <dbReference type="ARBA" id="ARBA00023101"/>
    </source>
</evidence>
<dbReference type="Pfam" id="PF18132">
    <property type="entry name" value="Tyrosinase_C"/>
    <property type="match status" value="1"/>
</dbReference>
<gene>
    <name evidence="12" type="ORF">MAC_03665</name>
</gene>
<dbReference type="EC" id="1.14.18.1" evidence="3"/>
<sequence length="610" mass="69336">MTYAITGIPLDSGPIPVRKDIDDWYREQTSQGGNRIQLTLFVEALTAMQKRHIDHNLSYFRLAGIHSAPWAKWDGKAQPSPETGRIRGYCVHNHYTFPTWHRVYMLLFEQVVYEAMIDFIKTTDKVPNAVKAKWTAEAKQWRLPYWDFARFAIHQGKVLDELRLPILATIPEVRVITMIDPKTGQNSLKNIPNPMYCFKTAPPMGELTGECKIASESMENGGSLPWDKCASTTKYGLLDGFHADVWVDGGQNWLRSNLALNEHPWYQDMKEWDSVPTLQDMTFRLLTCDLNSWGSFSSTRFYDKESQPKDWLSLEAVHNNIHVSCTDGRTLPEEMSVGLTLRRIGWEAGNSAALTRIVGNSGEPATWEASSWLLLTRCSGHTIGKSSVRLLIYARNSSLFLTQAVSNIDRLTAIWQKLNPGKWFDDPKSQSQRNNYLSPFHKDTRGTLYRSDDVQDCRVLHYEYDITRSDPSVIKQKIQELYGNKTMHIYKQISQRHQGVLGDYIVTVLYDRYALAGRPFVINIFFGAVDGRDFYGPESRNFVGSVFNFSGPLDVSGCGKCREQREQGVMSVSQIPATLSVHWYMTTYSTVPRPSYVVVDSVGKVSAGLS</sequence>
<evidence type="ECO:0000313" key="12">
    <source>
        <dbReference type="EMBL" id="EFY90419.1"/>
    </source>
</evidence>
<evidence type="ECO:0000256" key="5">
    <source>
        <dbReference type="ARBA" id="ARBA00023002"/>
    </source>
</evidence>
<dbReference type="Pfam" id="PF00264">
    <property type="entry name" value="Tyrosinase"/>
    <property type="match status" value="1"/>
</dbReference>
<keyword evidence="7" id="KW-0503">Monooxygenase</keyword>
<keyword evidence="5" id="KW-0560">Oxidoreductase</keyword>
<dbReference type="HOGENOM" id="CLU_013691_1_2_1"/>
<name>E9E1B7_METAQ</name>
<dbReference type="PROSITE" id="PS00497">
    <property type="entry name" value="TYROSINASE_1"/>
    <property type="match status" value="1"/>
</dbReference>
<accession>E9E1B7</accession>
<dbReference type="Gene3D" id="2.60.310.20">
    <property type="match status" value="1"/>
</dbReference>
<evidence type="ECO:0000256" key="3">
    <source>
        <dbReference type="ARBA" id="ARBA00011906"/>
    </source>
</evidence>
<comment type="catalytic activity">
    <reaction evidence="10">
        <text>L-tyrosine + O2 = L-dopaquinone + H2O</text>
        <dbReference type="Rhea" id="RHEA:18117"/>
        <dbReference type="ChEBI" id="CHEBI:15377"/>
        <dbReference type="ChEBI" id="CHEBI:15379"/>
        <dbReference type="ChEBI" id="CHEBI:57924"/>
        <dbReference type="ChEBI" id="CHEBI:58315"/>
        <dbReference type="EC" id="1.14.18.1"/>
    </reaction>
</comment>
<evidence type="ECO:0000256" key="2">
    <source>
        <dbReference type="ARBA" id="ARBA00009928"/>
    </source>
</evidence>
<dbReference type="GO" id="GO:0004503">
    <property type="term" value="F:tyrosinase activity"/>
    <property type="evidence" value="ECO:0007669"/>
    <property type="project" value="UniProtKB-EC"/>
</dbReference>
<comment type="catalytic activity">
    <reaction evidence="9">
        <text>2 L-dopa + O2 = 2 L-dopaquinone + 2 H2O</text>
        <dbReference type="Rhea" id="RHEA:34287"/>
        <dbReference type="ChEBI" id="CHEBI:15377"/>
        <dbReference type="ChEBI" id="CHEBI:15379"/>
        <dbReference type="ChEBI" id="CHEBI:57504"/>
        <dbReference type="ChEBI" id="CHEBI:57924"/>
        <dbReference type="EC" id="1.14.18.1"/>
    </reaction>
</comment>
<protein>
    <recommendedName>
        <fullName evidence="3">tyrosinase</fullName>
        <ecNumber evidence="3">1.14.18.1</ecNumber>
    </recommendedName>
</protein>
<dbReference type="PANTHER" id="PTHR11474:SF76">
    <property type="entry name" value="SHKT DOMAIN-CONTAINING PROTEIN"/>
    <property type="match status" value="1"/>
</dbReference>
<dbReference type="AlphaFoldDB" id="E9E1B7"/>
<evidence type="ECO:0000256" key="4">
    <source>
        <dbReference type="ARBA" id="ARBA00022723"/>
    </source>
</evidence>
<dbReference type="InterPro" id="IPR008922">
    <property type="entry name" value="Di-copper_centre_dom_sf"/>
</dbReference>
<dbReference type="GO" id="GO:0042438">
    <property type="term" value="P:melanin biosynthetic process"/>
    <property type="evidence" value="ECO:0007669"/>
    <property type="project" value="UniProtKB-KW"/>
</dbReference>
<dbReference type="InterPro" id="IPR050316">
    <property type="entry name" value="Tyrosinase/Hemocyanin"/>
</dbReference>
<organism evidence="13">
    <name type="scientific">Metarhizium acridum (strain CQMa 102)</name>
    <dbReference type="NCBI Taxonomy" id="655827"/>
    <lineage>
        <taxon>Eukaryota</taxon>
        <taxon>Fungi</taxon>
        <taxon>Dikarya</taxon>
        <taxon>Ascomycota</taxon>
        <taxon>Pezizomycotina</taxon>
        <taxon>Sordariomycetes</taxon>
        <taxon>Hypocreomycetidae</taxon>
        <taxon>Hypocreales</taxon>
        <taxon>Clavicipitaceae</taxon>
        <taxon>Metarhizium</taxon>
    </lineage>
</organism>
<proteinExistence type="inferred from homology"/>
<evidence type="ECO:0000256" key="9">
    <source>
        <dbReference type="ARBA" id="ARBA00048233"/>
    </source>
</evidence>
<dbReference type="InterPro" id="IPR002227">
    <property type="entry name" value="Tyrosinase_Cu-bd"/>
</dbReference>
<evidence type="ECO:0000256" key="1">
    <source>
        <dbReference type="ARBA" id="ARBA00001973"/>
    </source>
</evidence>
<comment type="similarity">
    <text evidence="2">Belongs to the tyrosinase family.</text>
</comment>
<dbReference type="Proteomes" id="UP000002499">
    <property type="component" value="Unassembled WGS sequence"/>
</dbReference>
<keyword evidence="4" id="KW-0479">Metal-binding</keyword>
<evidence type="ECO:0000256" key="7">
    <source>
        <dbReference type="ARBA" id="ARBA00023033"/>
    </source>
</evidence>